<feature type="region of interest" description="Disordered" evidence="1">
    <location>
        <begin position="215"/>
        <end position="238"/>
    </location>
</feature>
<dbReference type="EMBL" id="CAJVCH010276162">
    <property type="protein sequence ID" value="CAG7734772.1"/>
    <property type="molecule type" value="Genomic_DNA"/>
</dbReference>
<reference evidence="2" key="1">
    <citation type="submission" date="2021-06" db="EMBL/GenBank/DDBJ databases">
        <authorList>
            <person name="Hodson N. C."/>
            <person name="Mongue J. A."/>
            <person name="Jaron S. K."/>
        </authorList>
    </citation>
    <scope>NUCLEOTIDE SEQUENCE</scope>
</reference>
<gene>
    <name evidence="2" type="ORF">AFUS01_LOCUS23142</name>
</gene>
<protein>
    <submittedName>
        <fullName evidence="2">Uncharacterized protein</fullName>
    </submittedName>
</protein>
<accession>A0A8J2KBV2</accession>
<feature type="compositionally biased region" description="Polar residues" evidence="1">
    <location>
        <begin position="225"/>
        <end position="238"/>
    </location>
</feature>
<organism evidence="2 3">
    <name type="scientific">Allacma fusca</name>
    <dbReference type="NCBI Taxonomy" id="39272"/>
    <lineage>
        <taxon>Eukaryota</taxon>
        <taxon>Metazoa</taxon>
        <taxon>Ecdysozoa</taxon>
        <taxon>Arthropoda</taxon>
        <taxon>Hexapoda</taxon>
        <taxon>Collembola</taxon>
        <taxon>Symphypleona</taxon>
        <taxon>Sminthuridae</taxon>
        <taxon>Allacma</taxon>
    </lineage>
</organism>
<dbReference type="Proteomes" id="UP000708208">
    <property type="component" value="Unassembled WGS sequence"/>
</dbReference>
<name>A0A8J2KBV2_9HEXA</name>
<keyword evidence="3" id="KW-1185">Reference proteome</keyword>
<feature type="non-terminal residue" evidence="2">
    <location>
        <position position="1"/>
    </location>
</feature>
<proteinExistence type="predicted"/>
<evidence type="ECO:0000313" key="2">
    <source>
        <dbReference type="EMBL" id="CAG7734772.1"/>
    </source>
</evidence>
<evidence type="ECO:0000256" key="1">
    <source>
        <dbReference type="SAM" id="MobiDB-lite"/>
    </source>
</evidence>
<evidence type="ECO:0000313" key="3">
    <source>
        <dbReference type="Proteomes" id="UP000708208"/>
    </source>
</evidence>
<comment type="caution">
    <text evidence="2">The sequence shown here is derived from an EMBL/GenBank/DDBJ whole genome shotgun (WGS) entry which is preliminary data.</text>
</comment>
<sequence>PGLLSFIHCATPSECSINYVCVEKSEGCEGYTSPLKNPNHCKTKGADKPCTKVRHNGGSGFIRCVADGIDQIKPFDENGLRTGKDQPMKLNLTIDGVVVEDELRRFSLTLLRSPYHFIEGQRWSITYNNGTDVQVEDVLAESESNLSRHKVLTQIKIPKSIENPLKIICRVPFRDSMDWKVISVDIASNEAQAIERIKEESLQLAEIDITTFPTDPDLQDDAGEVSTTLSSSPHIEFV</sequence>
<dbReference type="AlphaFoldDB" id="A0A8J2KBV2"/>